<dbReference type="GO" id="GO:0042597">
    <property type="term" value="C:periplasmic space"/>
    <property type="evidence" value="ECO:0007669"/>
    <property type="project" value="UniProtKB-SubCell"/>
</dbReference>
<dbReference type="RefSeq" id="WP_109320154.1">
    <property type="nucleotide sequence ID" value="NZ_QFWT01000006.1"/>
</dbReference>
<feature type="signal peptide" evidence="7">
    <location>
        <begin position="1"/>
        <end position="20"/>
    </location>
</feature>
<sequence>MFVRLLSLLSMMCFSISALATELEVLHWWTSGGETRSAQLLKSMMEEQGFSWKDFAVAGGGGESAMLVLKARAVSGNPPTAAQIKGHDIQEWAKLGFLTNLDGVAQQDQWDALLPDLVSDLMKYQGKYVAVPVNIHRANWLWANPAIFHKVGVDYPSTLDEFFVAADAIKAAGYLPLAHGSESWQDVTLFESVALAVLGKEKYRKAFVDLDMDTLSGEQMVAVFRYFQKFRDYIDPEAEGREWFVSTSMVGNGEAAMQLMGDWAKGEFTATGKVAGKDYVCLPAPGTGGIFSYNIDSFVFFKSPDGIQKEAQEALAQSIMAKPFQKEFNAAKGSLPVRTDIPLDSFDRCSKSSVSAYKQAHNHDNLVPSLSQSMATTTYVLSAISDVVTNFFHDPFSDPEKAADRLARAVKAAL</sequence>
<evidence type="ECO:0000313" key="9">
    <source>
        <dbReference type="Proteomes" id="UP000245362"/>
    </source>
</evidence>
<dbReference type="InterPro" id="IPR006059">
    <property type="entry name" value="SBP"/>
</dbReference>
<feature type="chain" id="PRO_5015775911" description="Probable sugar-binding periplasmic protein" evidence="7">
    <location>
        <begin position="21"/>
        <end position="414"/>
    </location>
</feature>
<dbReference type="Proteomes" id="UP000245362">
    <property type="component" value="Unassembled WGS sequence"/>
</dbReference>
<evidence type="ECO:0000256" key="4">
    <source>
        <dbReference type="ARBA" id="ARBA00022729"/>
    </source>
</evidence>
<dbReference type="Pfam" id="PF01547">
    <property type="entry name" value="SBP_bac_1"/>
    <property type="match status" value="1"/>
</dbReference>
<evidence type="ECO:0000256" key="1">
    <source>
        <dbReference type="ARBA" id="ARBA00004418"/>
    </source>
</evidence>
<accession>A0A2U3B8B0</accession>
<evidence type="ECO:0000256" key="3">
    <source>
        <dbReference type="ARBA" id="ARBA00022448"/>
    </source>
</evidence>
<organism evidence="8 9">
    <name type="scientific">Vibrio albus</name>
    <dbReference type="NCBI Taxonomy" id="2200953"/>
    <lineage>
        <taxon>Bacteria</taxon>
        <taxon>Pseudomonadati</taxon>
        <taxon>Pseudomonadota</taxon>
        <taxon>Gammaproteobacteria</taxon>
        <taxon>Vibrionales</taxon>
        <taxon>Vibrionaceae</taxon>
        <taxon>Vibrio</taxon>
    </lineage>
</organism>
<gene>
    <name evidence="8" type="ORF">DI392_12060</name>
</gene>
<keyword evidence="4 7" id="KW-0732">Signal</keyword>
<dbReference type="SUPFAM" id="SSF53850">
    <property type="entry name" value="Periplasmic binding protein-like II"/>
    <property type="match status" value="1"/>
</dbReference>
<evidence type="ECO:0000256" key="5">
    <source>
        <dbReference type="ARBA" id="ARBA00049629"/>
    </source>
</evidence>
<dbReference type="Gene3D" id="3.40.190.10">
    <property type="entry name" value="Periplasmic binding protein-like II"/>
    <property type="match status" value="2"/>
</dbReference>
<comment type="function">
    <text evidence="5">Part of a binding-protein-dependent transport system for a sugar.</text>
</comment>
<reference evidence="8 9" key="1">
    <citation type="submission" date="2018-05" db="EMBL/GenBank/DDBJ databases">
        <title>Vibrio limimaris sp. nov., isolated from marine sediment.</title>
        <authorList>
            <person name="Li C.-M."/>
        </authorList>
    </citation>
    <scope>NUCLEOTIDE SEQUENCE [LARGE SCALE GENOMIC DNA]</scope>
    <source>
        <strain evidence="8 9">E4404</strain>
    </source>
</reference>
<protein>
    <recommendedName>
        <fullName evidence="6">Probable sugar-binding periplasmic protein</fullName>
    </recommendedName>
</protein>
<comment type="similarity">
    <text evidence="2">Belongs to the bacterial solute-binding protein 1 family.</text>
</comment>
<dbReference type="PANTHER" id="PTHR43649">
    <property type="entry name" value="ARABINOSE-BINDING PROTEIN-RELATED"/>
    <property type="match status" value="1"/>
</dbReference>
<dbReference type="PANTHER" id="PTHR43649:SF28">
    <property type="entry name" value="BINDING PROTEIN COMPONENT OF ABC SUGAR TRANSPORTER-RELATED"/>
    <property type="match status" value="1"/>
</dbReference>
<dbReference type="OrthoDB" id="5580590at2"/>
<proteinExistence type="inferred from homology"/>
<comment type="caution">
    <text evidence="8">The sequence shown here is derived from an EMBL/GenBank/DDBJ whole genome shotgun (WGS) entry which is preliminary data.</text>
</comment>
<evidence type="ECO:0000313" key="8">
    <source>
        <dbReference type="EMBL" id="PWI33036.1"/>
    </source>
</evidence>
<keyword evidence="3" id="KW-0813">Transport</keyword>
<comment type="subcellular location">
    <subcellularLocation>
        <location evidence="1">Periplasm</location>
    </subcellularLocation>
</comment>
<evidence type="ECO:0000256" key="6">
    <source>
        <dbReference type="ARBA" id="ARBA00049753"/>
    </source>
</evidence>
<evidence type="ECO:0000256" key="7">
    <source>
        <dbReference type="SAM" id="SignalP"/>
    </source>
</evidence>
<dbReference type="EMBL" id="QFWT01000006">
    <property type="protein sequence ID" value="PWI33036.1"/>
    <property type="molecule type" value="Genomic_DNA"/>
</dbReference>
<evidence type="ECO:0000256" key="2">
    <source>
        <dbReference type="ARBA" id="ARBA00008520"/>
    </source>
</evidence>
<keyword evidence="9" id="KW-1185">Reference proteome</keyword>
<name>A0A2U3B8B0_9VIBR</name>
<dbReference type="InterPro" id="IPR050490">
    <property type="entry name" value="Bact_solute-bd_prot1"/>
</dbReference>
<dbReference type="AlphaFoldDB" id="A0A2U3B8B0"/>